<dbReference type="GO" id="GO:0016020">
    <property type="term" value="C:membrane"/>
    <property type="evidence" value="ECO:0007669"/>
    <property type="project" value="UniProtKB-SubCell"/>
</dbReference>
<organism evidence="6 7">
    <name type="scientific">Mycena metata</name>
    <dbReference type="NCBI Taxonomy" id="1033252"/>
    <lineage>
        <taxon>Eukaryota</taxon>
        <taxon>Fungi</taxon>
        <taxon>Dikarya</taxon>
        <taxon>Basidiomycota</taxon>
        <taxon>Agaricomycotina</taxon>
        <taxon>Agaricomycetes</taxon>
        <taxon>Agaricomycetidae</taxon>
        <taxon>Agaricales</taxon>
        <taxon>Marasmiineae</taxon>
        <taxon>Mycenaceae</taxon>
        <taxon>Mycena</taxon>
    </lineage>
</organism>
<reference evidence="6" key="1">
    <citation type="submission" date="2023-03" db="EMBL/GenBank/DDBJ databases">
        <title>Massive genome expansion in bonnet fungi (Mycena s.s.) driven by repeated elements and novel gene families across ecological guilds.</title>
        <authorList>
            <consortium name="Lawrence Berkeley National Laboratory"/>
            <person name="Harder C.B."/>
            <person name="Miyauchi S."/>
            <person name="Viragh M."/>
            <person name="Kuo A."/>
            <person name="Thoen E."/>
            <person name="Andreopoulos B."/>
            <person name="Lu D."/>
            <person name="Skrede I."/>
            <person name="Drula E."/>
            <person name="Henrissat B."/>
            <person name="Morin E."/>
            <person name="Kohler A."/>
            <person name="Barry K."/>
            <person name="LaButti K."/>
            <person name="Morin E."/>
            <person name="Salamov A."/>
            <person name="Lipzen A."/>
            <person name="Mereny Z."/>
            <person name="Hegedus B."/>
            <person name="Baldrian P."/>
            <person name="Stursova M."/>
            <person name="Weitz H."/>
            <person name="Taylor A."/>
            <person name="Grigoriev I.V."/>
            <person name="Nagy L.G."/>
            <person name="Martin F."/>
            <person name="Kauserud H."/>
        </authorList>
    </citation>
    <scope>NUCLEOTIDE SEQUENCE</scope>
    <source>
        <strain evidence="6">CBHHK182m</strain>
    </source>
</reference>
<dbReference type="Pfam" id="PF01040">
    <property type="entry name" value="UbiA"/>
    <property type="match status" value="1"/>
</dbReference>
<evidence type="ECO:0000313" key="7">
    <source>
        <dbReference type="Proteomes" id="UP001215598"/>
    </source>
</evidence>
<dbReference type="EMBL" id="JARKIB010000027">
    <property type="protein sequence ID" value="KAJ7764866.1"/>
    <property type="molecule type" value="Genomic_DNA"/>
</dbReference>
<gene>
    <name evidence="6" type="ORF">B0H16DRAFT_1310476</name>
</gene>
<dbReference type="AlphaFoldDB" id="A0AAD7JJW4"/>
<dbReference type="Proteomes" id="UP001215598">
    <property type="component" value="Unassembled WGS sequence"/>
</dbReference>
<dbReference type="PANTHER" id="PTHR42723">
    <property type="entry name" value="CHLOROPHYLL SYNTHASE"/>
    <property type="match status" value="1"/>
</dbReference>
<keyword evidence="2 5" id="KW-0812">Transmembrane</keyword>
<keyword evidence="4 5" id="KW-0472">Membrane</keyword>
<dbReference type="InterPro" id="IPR000537">
    <property type="entry name" value="UbiA_prenyltransferase"/>
</dbReference>
<dbReference type="InterPro" id="IPR050475">
    <property type="entry name" value="Prenyltransferase_related"/>
</dbReference>
<evidence type="ECO:0000256" key="4">
    <source>
        <dbReference type="ARBA" id="ARBA00023136"/>
    </source>
</evidence>
<keyword evidence="3 5" id="KW-1133">Transmembrane helix</keyword>
<evidence type="ECO:0000256" key="2">
    <source>
        <dbReference type="ARBA" id="ARBA00022692"/>
    </source>
</evidence>
<keyword evidence="7" id="KW-1185">Reference proteome</keyword>
<evidence type="ECO:0000313" key="6">
    <source>
        <dbReference type="EMBL" id="KAJ7764866.1"/>
    </source>
</evidence>
<evidence type="ECO:0000256" key="1">
    <source>
        <dbReference type="ARBA" id="ARBA00004141"/>
    </source>
</evidence>
<evidence type="ECO:0000256" key="3">
    <source>
        <dbReference type="ARBA" id="ARBA00022989"/>
    </source>
</evidence>
<evidence type="ECO:0000256" key="5">
    <source>
        <dbReference type="SAM" id="Phobius"/>
    </source>
</evidence>
<proteinExistence type="predicted"/>
<comment type="caution">
    <text evidence="6">The sequence shown here is derived from an EMBL/GenBank/DDBJ whole genome shotgun (WGS) entry which is preliminary data.</text>
</comment>
<dbReference type="CDD" id="cd13965">
    <property type="entry name" value="PT_UbiA_3"/>
    <property type="match status" value="1"/>
</dbReference>
<feature type="transmembrane region" description="Helical" evidence="5">
    <location>
        <begin position="15"/>
        <end position="48"/>
    </location>
</feature>
<dbReference type="GO" id="GO:0016765">
    <property type="term" value="F:transferase activity, transferring alkyl or aryl (other than methyl) groups"/>
    <property type="evidence" value="ECO:0007669"/>
    <property type="project" value="InterPro"/>
</dbReference>
<comment type="subcellular location">
    <subcellularLocation>
        <location evidence="1">Membrane</location>
        <topology evidence="1">Multi-pass membrane protein</topology>
    </subcellularLocation>
</comment>
<dbReference type="Gene3D" id="1.10.357.140">
    <property type="entry name" value="UbiA prenyltransferase"/>
    <property type="match status" value="1"/>
</dbReference>
<dbReference type="PANTHER" id="PTHR42723:SF1">
    <property type="entry name" value="CHLOROPHYLL SYNTHASE, CHLOROPLASTIC"/>
    <property type="match status" value="1"/>
</dbReference>
<name>A0AAD7JJW4_9AGAR</name>
<accession>A0AAD7JJW4</accession>
<dbReference type="InterPro" id="IPR044878">
    <property type="entry name" value="UbiA_sf"/>
</dbReference>
<protein>
    <submittedName>
        <fullName evidence="6">UbiA prenyltransferase family</fullName>
    </submittedName>
</protein>
<sequence>MHTAILFTWTDYKTIFIPITAFACAIGPLRSVANLLQACIWIWIHLLLCNVSNQARSKEEDAVNHPWRPIPAGRITESQGYILRWAIAAVCVLWSAGYGGGQVLTSLCLLIITFVYDESGASKHVIGKNVCNIGGYVTFEIGATKIIATQHSLDAVAIASIIISGAVIFTTIQAQDFPDVAGDAASGRMTFPIYAPELSRITTLVALLSWSVFLCWYWTLGPISSLVLISLGVYTGARYYLCRQVTEDKKSYLVFSLWLTLTHVLPLRVRTGFFSA</sequence>